<dbReference type="GO" id="GO:0005886">
    <property type="term" value="C:plasma membrane"/>
    <property type="evidence" value="ECO:0007669"/>
    <property type="project" value="UniProtKB-SubCell"/>
</dbReference>
<dbReference type="InParanoid" id="D8UHR8"/>
<evidence type="ECO:0000313" key="5">
    <source>
        <dbReference type="EMBL" id="EFJ40729.1"/>
    </source>
</evidence>
<feature type="region of interest" description="Disordered" evidence="4">
    <location>
        <begin position="66"/>
        <end position="86"/>
    </location>
</feature>
<dbReference type="EMBL" id="GL378408">
    <property type="protein sequence ID" value="EFJ40729.1"/>
    <property type="molecule type" value="Genomic_DNA"/>
</dbReference>
<feature type="compositionally biased region" description="Basic and acidic residues" evidence="4">
    <location>
        <begin position="71"/>
        <end position="86"/>
    </location>
</feature>
<gene>
    <name evidence="5" type="ORF">VOLCADRAFT_108016</name>
</gene>
<evidence type="ECO:0000256" key="1">
    <source>
        <dbReference type="ARBA" id="ARBA00004236"/>
    </source>
</evidence>
<dbReference type="SUPFAM" id="SSF50956">
    <property type="entry name" value="Thermostable phytase (3-phytase)"/>
    <property type="match status" value="1"/>
</dbReference>
<dbReference type="Proteomes" id="UP000001058">
    <property type="component" value="Unassembled WGS sequence"/>
</dbReference>
<name>D8UHR8_VOLCA</name>
<evidence type="ECO:0000256" key="4">
    <source>
        <dbReference type="SAM" id="MobiDB-lite"/>
    </source>
</evidence>
<organism evidence="6">
    <name type="scientific">Volvox carteri f. nagariensis</name>
    <dbReference type="NCBI Taxonomy" id="3068"/>
    <lineage>
        <taxon>Eukaryota</taxon>
        <taxon>Viridiplantae</taxon>
        <taxon>Chlorophyta</taxon>
        <taxon>core chlorophytes</taxon>
        <taxon>Chlorophyceae</taxon>
        <taxon>CS clade</taxon>
        <taxon>Chlamydomonadales</taxon>
        <taxon>Volvocaceae</taxon>
        <taxon>Volvox</taxon>
    </lineage>
</organism>
<protein>
    <submittedName>
        <fullName evidence="5">Uncharacterized protein</fullName>
    </submittedName>
</protein>
<proteinExistence type="predicted"/>
<dbReference type="KEGG" id="vcn:VOLCADRAFT_108016"/>
<accession>D8UHR8</accession>
<dbReference type="OrthoDB" id="539415at2759"/>
<keyword evidence="6" id="KW-1185">Reference proteome</keyword>
<dbReference type="GeneID" id="9623292"/>
<sequence length="259" mass="28243">MRSRSARFGWMLVPAARRCSKSQQTAAGSNSSRSSTTLFITYIARNHIFPLVRKQDPSLRSNLALAKRAKPRNEHKPETLPGVRDDASGLAWDPSGAWWLVADHPLSAVKYDLNFSRVLQAVSLTGVLDPEGRPAGMARIKLAGLVRYPNKGIEGIAYDTTSSDFFIAQEDFPQAVYRLSPDGSFEGRSKRIESQNGQIGQSDVMEWRCGTYGRHEGMAAMCERLEGVVEGVALSGDGRLLAVASEPNTFSLYSAGSCG</sequence>
<reference evidence="5 6" key="1">
    <citation type="journal article" date="2010" name="Science">
        <title>Genomic analysis of organismal complexity in the multicellular green alga Volvox carteri.</title>
        <authorList>
            <person name="Prochnik S.E."/>
            <person name="Umen J."/>
            <person name="Nedelcu A.M."/>
            <person name="Hallmann A."/>
            <person name="Miller S.M."/>
            <person name="Nishii I."/>
            <person name="Ferris P."/>
            <person name="Kuo A."/>
            <person name="Mitros T."/>
            <person name="Fritz-Laylin L.K."/>
            <person name="Hellsten U."/>
            <person name="Chapman J."/>
            <person name="Simakov O."/>
            <person name="Rensing S.A."/>
            <person name="Terry A."/>
            <person name="Pangilinan J."/>
            <person name="Kapitonov V."/>
            <person name="Jurka J."/>
            <person name="Salamov A."/>
            <person name="Shapiro H."/>
            <person name="Schmutz J."/>
            <person name="Grimwood J."/>
            <person name="Lindquist E."/>
            <person name="Lucas S."/>
            <person name="Grigoriev I.V."/>
            <person name="Schmitt R."/>
            <person name="Kirk D."/>
            <person name="Rokhsar D.S."/>
        </authorList>
    </citation>
    <scope>NUCLEOTIDE SEQUENCE [LARGE SCALE GENOMIC DNA]</scope>
    <source>
        <strain evidence="6">f. Nagariensis / Eve</strain>
    </source>
</reference>
<dbReference type="Pfam" id="PF06977">
    <property type="entry name" value="SdiA-regulated"/>
    <property type="match status" value="1"/>
</dbReference>
<evidence type="ECO:0000313" key="6">
    <source>
        <dbReference type="Proteomes" id="UP000001058"/>
    </source>
</evidence>
<evidence type="ECO:0000256" key="2">
    <source>
        <dbReference type="ARBA" id="ARBA00022475"/>
    </source>
</evidence>
<dbReference type="RefSeq" id="XP_002958195.1">
    <property type="nucleotide sequence ID" value="XM_002958149.1"/>
</dbReference>
<comment type="subcellular location">
    <subcellularLocation>
        <location evidence="1">Cell membrane</location>
    </subcellularLocation>
</comment>
<dbReference type="AlphaFoldDB" id="D8UHR8"/>
<evidence type="ECO:0000256" key="3">
    <source>
        <dbReference type="ARBA" id="ARBA00023136"/>
    </source>
</evidence>
<keyword evidence="2" id="KW-1003">Cell membrane</keyword>
<dbReference type="eggNOG" id="ENOG502SX4E">
    <property type="taxonomic scope" value="Eukaryota"/>
</dbReference>
<dbReference type="InterPro" id="IPR009722">
    <property type="entry name" value="YjiK/CarP"/>
</dbReference>
<keyword evidence="3" id="KW-0472">Membrane</keyword>